<reference evidence="2 3" key="1">
    <citation type="submission" date="2016-09" db="EMBL/GenBank/DDBJ databases">
        <title>The draft genome of Dichanthelium oligosanthes: A C3 panicoid grass species.</title>
        <authorList>
            <person name="Studer A.J."/>
            <person name="Schnable J.C."/>
            <person name="Brutnell T.P."/>
        </authorList>
    </citation>
    <scope>NUCLEOTIDE SEQUENCE [LARGE SCALE GENOMIC DNA]</scope>
    <source>
        <strain evidence="3">cv. Kellogg 1175</strain>
        <tissue evidence="2">Leaf</tissue>
    </source>
</reference>
<dbReference type="STRING" id="888268.A0A1E5VMX9"/>
<dbReference type="Proteomes" id="UP000095767">
    <property type="component" value="Unassembled WGS sequence"/>
</dbReference>
<protein>
    <recommendedName>
        <fullName evidence="4">Dehydrodolichyl diphosphate synthase 2</fullName>
    </recommendedName>
</protein>
<dbReference type="EMBL" id="LWDX02034548">
    <property type="protein sequence ID" value="OEL26489.1"/>
    <property type="molecule type" value="Genomic_DNA"/>
</dbReference>
<evidence type="ECO:0000256" key="1">
    <source>
        <dbReference type="ARBA" id="ARBA00022679"/>
    </source>
</evidence>
<keyword evidence="1" id="KW-0808">Transferase</keyword>
<evidence type="ECO:0000313" key="3">
    <source>
        <dbReference type="Proteomes" id="UP000095767"/>
    </source>
</evidence>
<sequence>MADNEQPQALIQKGLRAERMPQHVAFVMDGNRRWAQARGLTTAEGHDSGGRALDKIVKLSAALGIRAITVFAFSQENFRRPEARPL</sequence>
<dbReference type="Gene3D" id="3.40.1180.10">
    <property type="entry name" value="Decaprenyl diphosphate synthase-like"/>
    <property type="match status" value="1"/>
</dbReference>
<dbReference type="SUPFAM" id="SSF64005">
    <property type="entry name" value="Undecaprenyl diphosphate synthase"/>
    <property type="match status" value="1"/>
</dbReference>
<comment type="caution">
    <text evidence="2">The sequence shown here is derived from an EMBL/GenBank/DDBJ whole genome shotgun (WGS) entry which is preliminary data.</text>
</comment>
<keyword evidence="3" id="KW-1185">Reference proteome</keyword>
<dbReference type="PANTHER" id="PTHR10291">
    <property type="entry name" value="DEHYDRODOLICHYL DIPHOSPHATE SYNTHASE FAMILY MEMBER"/>
    <property type="match status" value="1"/>
</dbReference>
<dbReference type="Pfam" id="PF01255">
    <property type="entry name" value="Prenyltransf"/>
    <property type="match status" value="1"/>
</dbReference>
<gene>
    <name evidence="2" type="ORF">BAE44_0012499</name>
</gene>
<dbReference type="AlphaFoldDB" id="A0A1E5VMX9"/>
<proteinExistence type="predicted"/>
<dbReference type="InterPro" id="IPR001441">
    <property type="entry name" value="UPP_synth-like"/>
</dbReference>
<dbReference type="PANTHER" id="PTHR10291:SF23">
    <property type="entry name" value="ALKYL TRANSFERASE"/>
    <property type="match status" value="1"/>
</dbReference>
<evidence type="ECO:0000313" key="2">
    <source>
        <dbReference type="EMBL" id="OEL26489.1"/>
    </source>
</evidence>
<dbReference type="OrthoDB" id="4173905at2759"/>
<dbReference type="GO" id="GO:0016094">
    <property type="term" value="P:polyprenol biosynthetic process"/>
    <property type="evidence" value="ECO:0007669"/>
    <property type="project" value="TreeGrafter"/>
</dbReference>
<dbReference type="InterPro" id="IPR036424">
    <property type="entry name" value="UPP_synth-like_sf"/>
</dbReference>
<accession>A0A1E5VMX9</accession>
<name>A0A1E5VMX9_9POAL</name>
<organism evidence="2 3">
    <name type="scientific">Dichanthelium oligosanthes</name>
    <dbReference type="NCBI Taxonomy" id="888268"/>
    <lineage>
        <taxon>Eukaryota</taxon>
        <taxon>Viridiplantae</taxon>
        <taxon>Streptophyta</taxon>
        <taxon>Embryophyta</taxon>
        <taxon>Tracheophyta</taxon>
        <taxon>Spermatophyta</taxon>
        <taxon>Magnoliopsida</taxon>
        <taxon>Liliopsida</taxon>
        <taxon>Poales</taxon>
        <taxon>Poaceae</taxon>
        <taxon>PACMAD clade</taxon>
        <taxon>Panicoideae</taxon>
        <taxon>Panicodae</taxon>
        <taxon>Paniceae</taxon>
        <taxon>Dichantheliinae</taxon>
        <taxon>Dichanthelium</taxon>
    </lineage>
</organism>
<evidence type="ECO:0008006" key="4">
    <source>
        <dbReference type="Google" id="ProtNLM"/>
    </source>
</evidence>
<dbReference type="GO" id="GO:0045547">
    <property type="term" value="F:ditrans,polycis-polyprenyl diphosphate synthase [(2E,6E)-farnesyl diphosphate specific] activity"/>
    <property type="evidence" value="ECO:0007669"/>
    <property type="project" value="TreeGrafter"/>
</dbReference>